<gene>
    <name evidence="2" type="ORF">AVEN_99032_1</name>
</gene>
<accession>A0A4Y2SK60</accession>
<comment type="caution">
    <text evidence="2">The sequence shown here is derived from an EMBL/GenBank/DDBJ whole genome shotgun (WGS) entry which is preliminary data.</text>
</comment>
<sequence>MYVHYYPPAGKIELKSLNEVRENCEINKKAFEQEKFQFKATTKDPVTSLSSDRSSRNEKSSNSDEVYETLEYECYSCELLRIPREVKKKKIGILT</sequence>
<dbReference type="Proteomes" id="UP000499080">
    <property type="component" value="Unassembled WGS sequence"/>
</dbReference>
<dbReference type="AlphaFoldDB" id="A0A4Y2SK60"/>
<protein>
    <submittedName>
        <fullName evidence="2">Uncharacterized protein</fullName>
    </submittedName>
</protein>
<feature type="compositionally biased region" description="Basic and acidic residues" evidence="1">
    <location>
        <begin position="53"/>
        <end position="62"/>
    </location>
</feature>
<reference evidence="2 3" key="1">
    <citation type="journal article" date="2019" name="Sci. Rep.">
        <title>Orb-weaving spider Araneus ventricosus genome elucidates the spidroin gene catalogue.</title>
        <authorList>
            <person name="Kono N."/>
            <person name="Nakamura H."/>
            <person name="Ohtoshi R."/>
            <person name="Moran D.A.P."/>
            <person name="Shinohara A."/>
            <person name="Yoshida Y."/>
            <person name="Fujiwara M."/>
            <person name="Mori M."/>
            <person name="Tomita M."/>
            <person name="Arakawa K."/>
        </authorList>
    </citation>
    <scope>NUCLEOTIDE SEQUENCE [LARGE SCALE GENOMIC DNA]</scope>
</reference>
<organism evidence="2 3">
    <name type="scientific">Araneus ventricosus</name>
    <name type="common">Orbweaver spider</name>
    <name type="synonym">Epeira ventricosa</name>
    <dbReference type="NCBI Taxonomy" id="182803"/>
    <lineage>
        <taxon>Eukaryota</taxon>
        <taxon>Metazoa</taxon>
        <taxon>Ecdysozoa</taxon>
        <taxon>Arthropoda</taxon>
        <taxon>Chelicerata</taxon>
        <taxon>Arachnida</taxon>
        <taxon>Araneae</taxon>
        <taxon>Araneomorphae</taxon>
        <taxon>Entelegynae</taxon>
        <taxon>Araneoidea</taxon>
        <taxon>Araneidae</taxon>
        <taxon>Araneus</taxon>
    </lineage>
</organism>
<proteinExistence type="predicted"/>
<evidence type="ECO:0000313" key="2">
    <source>
        <dbReference type="EMBL" id="GBN87545.1"/>
    </source>
</evidence>
<evidence type="ECO:0000313" key="3">
    <source>
        <dbReference type="Proteomes" id="UP000499080"/>
    </source>
</evidence>
<dbReference type="EMBL" id="BGPR01021849">
    <property type="protein sequence ID" value="GBN87545.1"/>
    <property type="molecule type" value="Genomic_DNA"/>
</dbReference>
<evidence type="ECO:0000256" key="1">
    <source>
        <dbReference type="SAM" id="MobiDB-lite"/>
    </source>
</evidence>
<dbReference type="Gene3D" id="3.30.890.10">
    <property type="entry name" value="Methyl-cpg-binding Protein 2, Chain A"/>
    <property type="match status" value="1"/>
</dbReference>
<keyword evidence="3" id="KW-1185">Reference proteome</keyword>
<name>A0A4Y2SK60_ARAVE</name>
<feature type="region of interest" description="Disordered" evidence="1">
    <location>
        <begin position="41"/>
        <end position="65"/>
    </location>
</feature>